<sequence length="613" mass="71381">MKKSLLFYTNPFLKESLPSFLYRTAAINLMENLDWIFENYESVYHTKLNRNEVNWLDIEELNKVAEFLNISVNNIHTMSFKMLLSQLNLSFKNPSTNHWFQYINSRFCPSCIKENPHQKIDWMSSYSIVCLNHYCFLLDQCQQCKKKITSKQIVLNKCTCGMKLSNNKTPKVSANRKFIHFQTILEAVIYQNQIIIQNNLIRDCRLFMDALLFFCTWSSQLILPGLLSVFEYNMVFTNNVISGTRLKNSLSIDQTVCLINIAYDILMNWPNGYFNFIDKISENKSTKFSSFIQNIIPSLKTTALKEISDSLTIYYKEKLNLPRDDMYLRSDEVYPLFSQLHKTLVHSEFINNRVYNHNGIIIKLSSLKELEYKNDLANKCMSKEELRSRWGTSPKATFDILSKGCIKDAVHSKMGSVNHWIIPTSSVTEIEKKLFERPINHIESHDRISLNEAFQWVGVNHANEILHGLMNKSIDILSLSQKLGNIIISKKSCYFYIEDLINRRAGLENCISIRDLTFILGVKKSDIYFWIQTGRFGESLINLDTSNNIPLENFNIFYNKYVTTFQFSLKYNLKIQTILKKVKFGSITTISGPLHNDGKRLLFKKTSNYLEGV</sequence>
<dbReference type="Proteomes" id="UP000682134">
    <property type="component" value="Unassembled WGS sequence"/>
</dbReference>
<dbReference type="AlphaFoldDB" id="A0A940NQ20"/>
<dbReference type="EMBL" id="JAGIYQ010000014">
    <property type="protein sequence ID" value="MBP0726711.1"/>
    <property type="molecule type" value="Genomic_DNA"/>
</dbReference>
<feature type="domain" description="TniQ" evidence="1">
    <location>
        <begin position="11"/>
        <end position="137"/>
    </location>
</feature>
<evidence type="ECO:0000313" key="3">
    <source>
        <dbReference type="Proteomes" id="UP000682134"/>
    </source>
</evidence>
<accession>A0A940NQ20</accession>
<proteinExistence type="predicted"/>
<organism evidence="2 3">
    <name type="scientific">Gottfriedia endophytica</name>
    <dbReference type="NCBI Taxonomy" id="2820819"/>
    <lineage>
        <taxon>Bacteria</taxon>
        <taxon>Bacillati</taxon>
        <taxon>Bacillota</taxon>
        <taxon>Bacilli</taxon>
        <taxon>Bacillales</taxon>
        <taxon>Bacillaceae</taxon>
        <taxon>Gottfriedia</taxon>
    </lineage>
</organism>
<name>A0A940NQ20_9BACI</name>
<dbReference type="RefSeq" id="WP_209407056.1">
    <property type="nucleotide sequence ID" value="NZ_JAGIYQ010000014.1"/>
</dbReference>
<evidence type="ECO:0000313" key="2">
    <source>
        <dbReference type="EMBL" id="MBP0726711.1"/>
    </source>
</evidence>
<dbReference type="Pfam" id="PF06527">
    <property type="entry name" value="TniQ"/>
    <property type="match status" value="1"/>
</dbReference>
<protein>
    <submittedName>
        <fullName evidence="2">TniQ family protein</fullName>
    </submittedName>
</protein>
<comment type="caution">
    <text evidence="2">The sequence shown here is derived from an EMBL/GenBank/DDBJ whole genome shotgun (WGS) entry which is preliminary data.</text>
</comment>
<keyword evidence="3" id="KW-1185">Reference proteome</keyword>
<reference evidence="2" key="1">
    <citation type="submission" date="2021-04" db="EMBL/GenBank/DDBJ databases">
        <title>Genome seq and assembly of Bacillus sp.</title>
        <authorList>
            <person name="Chhetri G."/>
        </authorList>
    </citation>
    <scope>NUCLEOTIDE SEQUENCE</scope>
    <source>
        <strain evidence="2">RG28</strain>
    </source>
</reference>
<gene>
    <name evidence="2" type="ORF">J5Y03_16255</name>
</gene>
<evidence type="ECO:0000259" key="1">
    <source>
        <dbReference type="Pfam" id="PF06527"/>
    </source>
</evidence>
<dbReference type="InterPro" id="IPR009492">
    <property type="entry name" value="TniQ"/>
</dbReference>